<feature type="transmembrane region" description="Helical" evidence="1">
    <location>
        <begin position="100"/>
        <end position="123"/>
    </location>
</feature>
<gene>
    <name evidence="2" type="ORF">ENV14_08755</name>
</gene>
<keyword evidence="1" id="KW-0812">Transmembrane</keyword>
<dbReference type="EMBL" id="DTFF01000077">
    <property type="protein sequence ID" value="HGI88455.1"/>
    <property type="molecule type" value="Genomic_DNA"/>
</dbReference>
<feature type="transmembrane region" description="Helical" evidence="1">
    <location>
        <begin position="7"/>
        <end position="28"/>
    </location>
</feature>
<sequence length="234" mass="26545">MPLTRSSLYMILLTIVSVLIFSAISTYVSPGSSLFWLISVLYIVVFMTLSMLIPRLAAKRKAVEIKGSIILKASPQEVIDLASKDIELGKELSRQALMPGLMAVVSLIVWFFFAGIIQSYLLKALIGSDAHYMRFLGYIIFYAILIGIVRALMYFITPKKMLMLVNSYEIRSDGIRAGGLIIKFPIDEKRYSVEFNTRRGYFEIYDKASRYAYRFYTSDVDKVKTALGKYGKAK</sequence>
<dbReference type="AlphaFoldDB" id="A0A7C4BDM0"/>
<dbReference type="InterPro" id="IPR009198">
    <property type="entry name" value="UCP014484_TM"/>
</dbReference>
<comment type="caution">
    <text evidence="2">The sequence shown here is derived from an EMBL/GenBank/DDBJ whole genome shotgun (WGS) entry which is preliminary data.</text>
</comment>
<evidence type="ECO:0000313" key="2">
    <source>
        <dbReference type="EMBL" id="HGI88455.1"/>
    </source>
</evidence>
<keyword evidence="1" id="KW-0472">Membrane</keyword>
<dbReference type="Pfam" id="PF09973">
    <property type="entry name" value="DUF2208"/>
    <property type="match status" value="1"/>
</dbReference>
<name>A0A7C4BDM0_9CREN</name>
<protein>
    <submittedName>
        <fullName evidence="2">DUF2208 domain-containing protein</fullName>
    </submittedName>
</protein>
<proteinExistence type="predicted"/>
<feature type="transmembrane region" description="Helical" evidence="1">
    <location>
        <begin position="34"/>
        <end position="53"/>
    </location>
</feature>
<organism evidence="2">
    <name type="scientific">Ignisphaera aggregans</name>
    <dbReference type="NCBI Taxonomy" id="334771"/>
    <lineage>
        <taxon>Archaea</taxon>
        <taxon>Thermoproteota</taxon>
        <taxon>Thermoprotei</taxon>
        <taxon>Desulfurococcales</taxon>
        <taxon>Desulfurococcaceae</taxon>
        <taxon>Ignisphaera</taxon>
    </lineage>
</organism>
<evidence type="ECO:0000256" key="1">
    <source>
        <dbReference type="SAM" id="Phobius"/>
    </source>
</evidence>
<feature type="transmembrane region" description="Helical" evidence="1">
    <location>
        <begin position="135"/>
        <end position="156"/>
    </location>
</feature>
<reference evidence="2" key="1">
    <citation type="journal article" date="2020" name="mSystems">
        <title>Genome- and Community-Level Interaction Insights into Carbon Utilization and Element Cycling Functions of Hydrothermarchaeota in Hydrothermal Sediment.</title>
        <authorList>
            <person name="Zhou Z."/>
            <person name="Liu Y."/>
            <person name="Xu W."/>
            <person name="Pan J."/>
            <person name="Luo Z.H."/>
            <person name="Li M."/>
        </authorList>
    </citation>
    <scope>NUCLEOTIDE SEQUENCE [LARGE SCALE GENOMIC DNA]</scope>
    <source>
        <strain evidence="2">SpSt-732</strain>
    </source>
</reference>
<keyword evidence="1" id="KW-1133">Transmembrane helix</keyword>
<accession>A0A7C4BDM0</accession>